<name>A0A8J2KWH2_9HEXA</name>
<sequence>ILKRVLRNLPYRDLMSCCDVDSDWRHLADPMICYYRVTMSVRNYEMLCRIELEHISGYNGVAVTHSNIDFQDLIEILKQCTSETMSIDLDITDAGHFQLNFSVYAPFLTKFGHRIHLFSYKSPGVAVRAQRYSDFLSLMPNLEILQTNDLYVAGTLPLAPDSKTPTLSQLRLLDFGESV</sequence>
<evidence type="ECO:0000313" key="2">
    <source>
        <dbReference type="Proteomes" id="UP000708208"/>
    </source>
</evidence>
<evidence type="ECO:0000313" key="1">
    <source>
        <dbReference type="EMBL" id="CAG7821147.1"/>
    </source>
</evidence>
<feature type="non-terminal residue" evidence="1">
    <location>
        <position position="1"/>
    </location>
</feature>
<reference evidence="1" key="1">
    <citation type="submission" date="2021-06" db="EMBL/GenBank/DDBJ databases">
        <authorList>
            <person name="Hodson N. C."/>
            <person name="Mongue J. A."/>
            <person name="Jaron S. K."/>
        </authorList>
    </citation>
    <scope>NUCLEOTIDE SEQUENCE</scope>
</reference>
<proteinExistence type="predicted"/>
<accession>A0A8J2KWH2</accession>
<comment type="caution">
    <text evidence="1">The sequence shown here is derived from an EMBL/GenBank/DDBJ whole genome shotgun (WGS) entry which is preliminary data.</text>
</comment>
<gene>
    <name evidence="1" type="ORF">AFUS01_LOCUS31501</name>
</gene>
<dbReference type="AlphaFoldDB" id="A0A8J2KWH2"/>
<dbReference type="Proteomes" id="UP000708208">
    <property type="component" value="Unassembled WGS sequence"/>
</dbReference>
<organism evidence="1 2">
    <name type="scientific">Allacma fusca</name>
    <dbReference type="NCBI Taxonomy" id="39272"/>
    <lineage>
        <taxon>Eukaryota</taxon>
        <taxon>Metazoa</taxon>
        <taxon>Ecdysozoa</taxon>
        <taxon>Arthropoda</taxon>
        <taxon>Hexapoda</taxon>
        <taxon>Collembola</taxon>
        <taxon>Symphypleona</taxon>
        <taxon>Sminthuridae</taxon>
        <taxon>Allacma</taxon>
    </lineage>
</organism>
<keyword evidence="2" id="KW-1185">Reference proteome</keyword>
<dbReference type="EMBL" id="CAJVCH010501419">
    <property type="protein sequence ID" value="CAG7821147.1"/>
    <property type="molecule type" value="Genomic_DNA"/>
</dbReference>
<protein>
    <recommendedName>
        <fullName evidence="3">F-box domain-containing protein</fullName>
    </recommendedName>
</protein>
<feature type="non-terminal residue" evidence="1">
    <location>
        <position position="179"/>
    </location>
</feature>
<evidence type="ECO:0008006" key="3">
    <source>
        <dbReference type="Google" id="ProtNLM"/>
    </source>
</evidence>